<accession>I7MIV5</accession>
<evidence type="ECO:0000256" key="1">
    <source>
        <dbReference type="SAM" id="MobiDB-lite"/>
    </source>
</evidence>
<dbReference type="InParanoid" id="I7MIV5"/>
<gene>
    <name evidence="2" type="ORF">TTHERM_00467310</name>
</gene>
<keyword evidence="3" id="KW-1185">Reference proteome</keyword>
<sequence length="664" mass="77173">MRILIVNGYSKNKSGIKKFADFHYLIMKIMTEQKELVDTETEFFIRDKNNLDDYLYEIESSHLKKEAANNFDQLDMVFVIGDTNVRPWSPSMRKILTLMRMCLRVKKYLFASAWGMQALVFLSASNMEKNINIINGNGDGGKLSDIQTTSSNLKSIKPSDYFLDNTTGDLYGFNYETNEWIPKGNCGLHSRRSAQEFQSLGKFILKAPVYKPNTEHKEKYKLYKSRKYEETCRIKKMHMHHWAFQDLDDEFIIPLKNNWDIHTFAFVNPSKHFNVLADSERGAIVVEMENILAVLFATNTKYPNTIQILRNFIWNTLKKIKSHQGQNAPSISSFQFIQKESTIEETLRKQKEKGKRMALVLLNKRASQMGFHQVESDDNKTYTKSDVFLHVGYSAKKSHVPQFVFHNMVNDKKLKIKEGQLKVSQNDPANNRYFDNEDFDIIDENQSTILKNTQTFTDFHTKPNETITDSNTKPSQSQRKSMQFKISLKKQENLYTSGGIRKFLHPTISNELLDFNKLWVPGNLSNPENNLKRGLFVPNQTGVSFMSNKTRKTNQSRLQTTDSSTTLVKSRTQRGKDFGEFKSLFVDSPYISPDEIYKKDIKEKNEKIIGDKDFRVGAAHYDHNSIYKSQSDFNSGCPPSSYFRHQFRIQNKNKWITEQNFKLV</sequence>
<dbReference type="EMBL" id="GG662441">
    <property type="protein sequence ID" value="EAS04782.3"/>
    <property type="molecule type" value="Genomic_DNA"/>
</dbReference>
<dbReference type="Proteomes" id="UP000009168">
    <property type="component" value="Unassembled WGS sequence"/>
</dbReference>
<evidence type="ECO:0000313" key="2">
    <source>
        <dbReference type="EMBL" id="EAS04782.3"/>
    </source>
</evidence>
<organism evidence="2 3">
    <name type="scientific">Tetrahymena thermophila (strain SB210)</name>
    <dbReference type="NCBI Taxonomy" id="312017"/>
    <lineage>
        <taxon>Eukaryota</taxon>
        <taxon>Sar</taxon>
        <taxon>Alveolata</taxon>
        <taxon>Ciliophora</taxon>
        <taxon>Intramacronucleata</taxon>
        <taxon>Oligohymenophorea</taxon>
        <taxon>Hymenostomatida</taxon>
        <taxon>Tetrahymenina</taxon>
        <taxon>Tetrahymenidae</taxon>
        <taxon>Tetrahymena</taxon>
    </lineage>
</organism>
<feature type="compositionally biased region" description="Polar residues" evidence="1">
    <location>
        <begin position="460"/>
        <end position="481"/>
    </location>
</feature>
<reference evidence="3" key="1">
    <citation type="journal article" date="2006" name="PLoS Biol.">
        <title>Macronuclear genome sequence of the ciliate Tetrahymena thermophila, a model eukaryote.</title>
        <authorList>
            <person name="Eisen J.A."/>
            <person name="Coyne R.S."/>
            <person name="Wu M."/>
            <person name="Wu D."/>
            <person name="Thiagarajan M."/>
            <person name="Wortman J.R."/>
            <person name="Badger J.H."/>
            <person name="Ren Q."/>
            <person name="Amedeo P."/>
            <person name="Jones K.M."/>
            <person name="Tallon L.J."/>
            <person name="Delcher A.L."/>
            <person name="Salzberg S.L."/>
            <person name="Silva J.C."/>
            <person name="Haas B.J."/>
            <person name="Majoros W.H."/>
            <person name="Farzad M."/>
            <person name="Carlton J.M."/>
            <person name="Smith R.K. Jr."/>
            <person name="Garg J."/>
            <person name="Pearlman R.E."/>
            <person name="Karrer K.M."/>
            <person name="Sun L."/>
            <person name="Manning G."/>
            <person name="Elde N.C."/>
            <person name="Turkewitz A.P."/>
            <person name="Asai D.J."/>
            <person name="Wilkes D.E."/>
            <person name="Wang Y."/>
            <person name="Cai H."/>
            <person name="Collins K."/>
            <person name="Stewart B.A."/>
            <person name="Lee S.R."/>
            <person name="Wilamowska K."/>
            <person name="Weinberg Z."/>
            <person name="Ruzzo W.L."/>
            <person name="Wloga D."/>
            <person name="Gaertig J."/>
            <person name="Frankel J."/>
            <person name="Tsao C.-C."/>
            <person name="Gorovsky M.A."/>
            <person name="Keeling P.J."/>
            <person name="Waller R.F."/>
            <person name="Patron N.J."/>
            <person name="Cherry J.M."/>
            <person name="Stover N.A."/>
            <person name="Krieger C.J."/>
            <person name="del Toro C."/>
            <person name="Ryder H.F."/>
            <person name="Williamson S.C."/>
            <person name="Barbeau R.A."/>
            <person name="Hamilton E.P."/>
            <person name="Orias E."/>
        </authorList>
    </citation>
    <scope>NUCLEOTIDE SEQUENCE [LARGE SCALE GENOMIC DNA]</scope>
    <source>
        <strain evidence="3">SB210</strain>
    </source>
</reference>
<dbReference type="eggNOG" id="ENOG502QQQ8">
    <property type="taxonomic scope" value="Eukaryota"/>
</dbReference>
<dbReference type="AlphaFoldDB" id="I7MIV5"/>
<proteinExistence type="predicted"/>
<dbReference type="RefSeq" id="XP_001025027.3">
    <property type="nucleotide sequence ID" value="XM_001025027.3"/>
</dbReference>
<protein>
    <submittedName>
        <fullName evidence="2">Uncharacterized protein</fullName>
    </submittedName>
</protein>
<name>I7MIV5_TETTS</name>
<evidence type="ECO:0000313" key="3">
    <source>
        <dbReference type="Proteomes" id="UP000009168"/>
    </source>
</evidence>
<dbReference type="KEGG" id="tet:TTHERM_00467310"/>
<dbReference type="OrthoDB" id="289273at2759"/>
<dbReference type="GeneID" id="7839928"/>
<feature type="region of interest" description="Disordered" evidence="1">
    <location>
        <begin position="460"/>
        <end position="482"/>
    </location>
</feature>